<dbReference type="GO" id="GO:0005042">
    <property type="term" value="F:netrin receptor activity"/>
    <property type="evidence" value="ECO:0007669"/>
    <property type="project" value="InterPro"/>
</dbReference>
<dbReference type="Pfam" id="PF17217">
    <property type="entry name" value="UPA"/>
    <property type="match status" value="1"/>
</dbReference>
<dbReference type="GO" id="GO:0016020">
    <property type="term" value="C:membrane"/>
    <property type="evidence" value="ECO:0007669"/>
    <property type="project" value="InterPro"/>
</dbReference>
<name>A0A0R3WK35_HYDTA</name>
<dbReference type="SMART" id="SM00005">
    <property type="entry name" value="DEATH"/>
    <property type="match status" value="1"/>
</dbReference>
<evidence type="ECO:0000259" key="1">
    <source>
        <dbReference type="SMART" id="SM00005"/>
    </source>
</evidence>
<proteinExistence type="predicted"/>
<accession>A0A0R3WK35</accession>
<dbReference type="SUPFAM" id="SSF47986">
    <property type="entry name" value="DEATH domain"/>
    <property type="match status" value="1"/>
</dbReference>
<dbReference type="InterPro" id="IPR033772">
    <property type="entry name" value="UPA"/>
</dbReference>
<dbReference type="Pfam" id="PF00531">
    <property type="entry name" value="Death"/>
    <property type="match status" value="1"/>
</dbReference>
<keyword evidence="3" id="KW-1185">Reference proteome</keyword>
<dbReference type="InterPro" id="IPR011029">
    <property type="entry name" value="DEATH-like_dom_sf"/>
</dbReference>
<evidence type="ECO:0000313" key="4">
    <source>
        <dbReference type="WBParaSite" id="TTAC_0000106301-mRNA-1"/>
    </source>
</evidence>
<dbReference type="STRING" id="6205.A0A0R3WK35"/>
<dbReference type="PANTHER" id="PTHR12582">
    <property type="entry name" value="NETRIN RECEPTOR UNC5"/>
    <property type="match status" value="1"/>
</dbReference>
<gene>
    <name evidence="2" type="ORF">TTAC_LOCUS1064</name>
</gene>
<organism evidence="4">
    <name type="scientific">Hydatigena taeniaeformis</name>
    <name type="common">Feline tapeworm</name>
    <name type="synonym">Taenia taeniaeformis</name>
    <dbReference type="NCBI Taxonomy" id="6205"/>
    <lineage>
        <taxon>Eukaryota</taxon>
        <taxon>Metazoa</taxon>
        <taxon>Spiralia</taxon>
        <taxon>Lophotrochozoa</taxon>
        <taxon>Platyhelminthes</taxon>
        <taxon>Cestoda</taxon>
        <taxon>Eucestoda</taxon>
        <taxon>Cyclophyllidea</taxon>
        <taxon>Taeniidae</taxon>
        <taxon>Hydatigera</taxon>
    </lineage>
</organism>
<reference evidence="2 3" key="2">
    <citation type="submission" date="2018-11" db="EMBL/GenBank/DDBJ databases">
        <authorList>
            <consortium name="Pathogen Informatics"/>
        </authorList>
    </citation>
    <scope>NUCLEOTIDE SEQUENCE [LARGE SCALE GENOMIC DNA]</scope>
</reference>
<dbReference type="OrthoDB" id="5973910at2759"/>
<dbReference type="WBParaSite" id="TTAC_0000106301-mRNA-1">
    <property type="protein sequence ID" value="TTAC_0000106301-mRNA-1"/>
    <property type="gene ID" value="TTAC_0000106301"/>
</dbReference>
<dbReference type="AlphaFoldDB" id="A0A0R3WK35"/>
<sequence length="258" mass="28843">MNAKTGKISHDLDSICLYLAQQTVDRCFFFRDTMQRFSLIGGTSGSMEGTKGILGPTLLLSVGNWEKRLVGSQAKAIRWEIPFRHIWSGNRNTLLHCSFTLERVDEATPGLHCTIACQQDGVPGTQQVLHLNVNSGSPEGKHLQLNPTSGSSYSEQNEFRLPSFVVFQLCSMLDPIAPLGNDWRQLAQHLAMERFLPYFASTQHPTEMVLNLWEASTTARGPLAHQELINILQSMHRLDCANLVRSQVSLVSSRKDHV</sequence>
<evidence type="ECO:0000313" key="3">
    <source>
        <dbReference type="Proteomes" id="UP000274429"/>
    </source>
</evidence>
<dbReference type="Gene3D" id="1.10.533.10">
    <property type="entry name" value="Death Domain, Fas"/>
    <property type="match status" value="1"/>
</dbReference>
<evidence type="ECO:0000313" key="2">
    <source>
        <dbReference type="EMBL" id="VDM17398.1"/>
    </source>
</evidence>
<dbReference type="InterPro" id="IPR037936">
    <property type="entry name" value="UNC5A-D"/>
</dbReference>
<dbReference type="GO" id="GO:0008045">
    <property type="term" value="P:motor neuron axon guidance"/>
    <property type="evidence" value="ECO:0007669"/>
    <property type="project" value="TreeGrafter"/>
</dbReference>
<dbReference type="InterPro" id="IPR000488">
    <property type="entry name" value="Death_dom"/>
</dbReference>
<reference evidence="4" key="1">
    <citation type="submission" date="2017-02" db="UniProtKB">
        <authorList>
            <consortium name="WormBaseParasite"/>
        </authorList>
    </citation>
    <scope>IDENTIFICATION</scope>
</reference>
<feature type="domain" description="Death" evidence="1">
    <location>
        <begin position="155"/>
        <end position="248"/>
    </location>
</feature>
<protein>
    <submittedName>
        <fullName evidence="4">Death domain-containing protein</fullName>
    </submittedName>
</protein>
<dbReference type="EMBL" id="UYWX01000169">
    <property type="protein sequence ID" value="VDM17398.1"/>
    <property type="molecule type" value="Genomic_DNA"/>
</dbReference>
<dbReference type="PANTHER" id="PTHR12582:SF47">
    <property type="entry name" value="NETRIN RECEPTOR UNC-5"/>
    <property type="match status" value="1"/>
</dbReference>
<dbReference type="Proteomes" id="UP000274429">
    <property type="component" value="Unassembled WGS sequence"/>
</dbReference>